<accession>A0A2Z5FV31</accession>
<gene>
    <name evidence="5" type="ORF">ACPOL_1262</name>
</gene>
<keyword evidence="2" id="KW-0378">Hydrolase</keyword>
<protein>
    <submittedName>
        <fullName evidence="5">Beta-glucosidase</fullName>
    </submittedName>
</protein>
<dbReference type="PRINTS" id="PR00133">
    <property type="entry name" value="GLHYDRLASE3"/>
</dbReference>
<dbReference type="KEGG" id="abas:ACPOL_1262"/>
<evidence type="ECO:0000259" key="4">
    <source>
        <dbReference type="PROSITE" id="PS51820"/>
    </source>
</evidence>
<evidence type="ECO:0000313" key="6">
    <source>
        <dbReference type="Proteomes" id="UP000253606"/>
    </source>
</evidence>
<dbReference type="InterPro" id="IPR037524">
    <property type="entry name" value="PA14/GLEYA"/>
</dbReference>
<dbReference type="InterPro" id="IPR050288">
    <property type="entry name" value="Cellulose_deg_GH3"/>
</dbReference>
<dbReference type="Pfam" id="PF00933">
    <property type="entry name" value="Glyco_hydro_3"/>
    <property type="match status" value="1"/>
</dbReference>
<dbReference type="PANTHER" id="PTHR42715">
    <property type="entry name" value="BETA-GLUCOSIDASE"/>
    <property type="match status" value="1"/>
</dbReference>
<evidence type="ECO:0000256" key="2">
    <source>
        <dbReference type="ARBA" id="ARBA00022801"/>
    </source>
</evidence>
<keyword evidence="3" id="KW-0732">Signal</keyword>
<dbReference type="FunFam" id="2.60.40.10:FF:000495">
    <property type="entry name" value="Periplasmic beta-glucosidase"/>
    <property type="match status" value="1"/>
</dbReference>
<evidence type="ECO:0000256" key="3">
    <source>
        <dbReference type="SAM" id="SignalP"/>
    </source>
</evidence>
<feature type="signal peptide" evidence="3">
    <location>
        <begin position="1"/>
        <end position="27"/>
    </location>
</feature>
<dbReference type="EMBL" id="CP030840">
    <property type="protein sequence ID" value="AXC10610.1"/>
    <property type="molecule type" value="Genomic_DNA"/>
</dbReference>
<dbReference type="Proteomes" id="UP000253606">
    <property type="component" value="Chromosome"/>
</dbReference>
<dbReference type="InterPro" id="IPR036881">
    <property type="entry name" value="Glyco_hydro_3_C_sf"/>
</dbReference>
<dbReference type="Pfam" id="PF07691">
    <property type="entry name" value="PA14"/>
    <property type="match status" value="1"/>
</dbReference>
<feature type="chain" id="PRO_5016454637" evidence="3">
    <location>
        <begin position="28"/>
        <end position="855"/>
    </location>
</feature>
<dbReference type="InterPro" id="IPR013783">
    <property type="entry name" value="Ig-like_fold"/>
</dbReference>
<keyword evidence="6" id="KW-1185">Reference proteome</keyword>
<feature type="domain" description="PA14" evidence="4">
    <location>
        <begin position="425"/>
        <end position="582"/>
    </location>
</feature>
<dbReference type="Gene3D" id="3.40.50.1700">
    <property type="entry name" value="Glycoside hydrolase family 3 C-terminal domain"/>
    <property type="match status" value="1"/>
</dbReference>
<dbReference type="AlphaFoldDB" id="A0A2Z5FV31"/>
<name>A0A2Z5FV31_9BACT</name>
<dbReference type="InterPro" id="IPR017853">
    <property type="entry name" value="GH"/>
</dbReference>
<dbReference type="InterPro" id="IPR026891">
    <property type="entry name" value="Fn3-like"/>
</dbReference>
<dbReference type="RefSeq" id="WP_114206212.1">
    <property type="nucleotide sequence ID" value="NZ_CP030840.1"/>
</dbReference>
<dbReference type="OrthoDB" id="9805821at2"/>
<dbReference type="InterPro" id="IPR036962">
    <property type="entry name" value="Glyco_hydro_3_N_sf"/>
</dbReference>
<evidence type="ECO:0000256" key="1">
    <source>
        <dbReference type="ARBA" id="ARBA00005336"/>
    </source>
</evidence>
<dbReference type="PROSITE" id="PS51820">
    <property type="entry name" value="PA14"/>
    <property type="match status" value="1"/>
</dbReference>
<dbReference type="SUPFAM" id="SSF52279">
    <property type="entry name" value="Beta-D-glucan exohydrolase, C-terminal domain"/>
    <property type="match status" value="1"/>
</dbReference>
<dbReference type="Pfam" id="PF14310">
    <property type="entry name" value="Fn3-like"/>
    <property type="match status" value="1"/>
</dbReference>
<dbReference type="Pfam" id="PF01915">
    <property type="entry name" value="Glyco_hydro_3_C"/>
    <property type="match status" value="1"/>
</dbReference>
<dbReference type="InterPro" id="IPR011658">
    <property type="entry name" value="PA14_dom"/>
</dbReference>
<proteinExistence type="inferred from homology"/>
<reference evidence="5 6" key="1">
    <citation type="journal article" date="2018" name="Front. Microbiol.">
        <title>Hydrolytic Capabilities as a Key to Environmental Success: Chitinolytic and Cellulolytic Acidobacteria From Acidic Sub-arctic Soils and Boreal Peatlands.</title>
        <authorList>
            <person name="Belova S.E."/>
            <person name="Ravin N.V."/>
            <person name="Pankratov T.A."/>
            <person name="Rakitin A.L."/>
            <person name="Ivanova A.A."/>
            <person name="Beletsky A.V."/>
            <person name="Mardanov A.V."/>
            <person name="Sinninghe Damste J.S."/>
            <person name="Dedysh S.N."/>
        </authorList>
    </citation>
    <scope>NUCLEOTIDE SEQUENCE [LARGE SCALE GENOMIC DNA]</scope>
    <source>
        <strain evidence="5 6">SBC82</strain>
    </source>
</reference>
<dbReference type="SMART" id="SM00758">
    <property type="entry name" value="PA14"/>
    <property type="match status" value="1"/>
</dbReference>
<dbReference type="Gene3D" id="2.60.120.260">
    <property type="entry name" value="Galactose-binding domain-like"/>
    <property type="match status" value="1"/>
</dbReference>
<dbReference type="Gene3D" id="2.60.40.10">
    <property type="entry name" value="Immunoglobulins"/>
    <property type="match status" value="1"/>
</dbReference>
<dbReference type="GO" id="GO:0005975">
    <property type="term" value="P:carbohydrate metabolic process"/>
    <property type="evidence" value="ECO:0007669"/>
    <property type="project" value="InterPro"/>
</dbReference>
<dbReference type="GO" id="GO:0008422">
    <property type="term" value="F:beta-glucosidase activity"/>
    <property type="evidence" value="ECO:0007669"/>
    <property type="project" value="UniProtKB-ARBA"/>
</dbReference>
<comment type="similarity">
    <text evidence="1">Belongs to the glycosyl hydrolase 3 family.</text>
</comment>
<dbReference type="PROSITE" id="PS51257">
    <property type="entry name" value="PROKAR_LIPOPROTEIN"/>
    <property type="match status" value="1"/>
</dbReference>
<dbReference type="SMART" id="SM01217">
    <property type="entry name" value="Fn3_like"/>
    <property type="match status" value="1"/>
</dbReference>
<dbReference type="InterPro" id="IPR001764">
    <property type="entry name" value="Glyco_hydro_3_N"/>
</dbReference>
<dbReference type="PANTHER" id="PTHR42715:SF10">
    <property type="entry name" value="BETA-GLUCOSIDASE"/>
    <property type="match status" value="1"/>
</dbReference>
<dbReference type="Gene3D" id="3.20.20.300">
    <property type="entry name" value="Glycoside hydrolase, family 3, N-terminal domain"/>
    <property type="match status" value="1"/>
</dbReference>
<evidence type="ECO:0000313" key="5">
    <source>
        <dbReference type="EMBL" id="AXC10610.1"/>
    </source>
</evidence>
<organism evidence="5 6">
    <name type="scientific">Acidisarcina polymorpha</name>
    <dbReference type="NCBI Taxonomy" id="2211140"/>
    <lineage>
        <taxon>Bacteria</taxon>
        <taxon>Pseudomonadati</taxon>
        <taxon>Acidobacteriota</taxon>
        <taxon>Terriglobia</taxon>
        <taxon>Terriglobales</taxon>
        <taxon>Acidobacteriaceae</taxon>
        <taxon>Acidisarcina</taxon>
    </lineage>
</organism>
<sequence>MMLGIKRVVSSMCAFAAISLGVGSCFAQSAPSADAILGKMTPEQKIDYIGGTGFAIRAEPELGLPALEMSDGPVGVRSNSGFRSTTYAGGIGLAATWNPELAEEVGAGIGKDARARGIHFMLGPGVNIYRSPRNGRNFEYFGEDPFLSAAMAVGYIDGMQKQGVSSTVKHYLGNNSEFLRHDSDSIIDERSLREIYMPAFEAAVKKAHVGAIMDSYNLTNGQHMTQNSYFNTEIARKEWGFNGVVMSDWVATYDGVAAANGGLDIEMPTGAFMNRKNLLPALKDGRVKQATIDEKVRHIVDTANRFGWLAPGYQQTDLSLSTYDLNNQEVALNAAREGIVLLKNEGKLLPLDKTKVKTILVVGPDAYPAVPVGGGSAGVVPFHGVSDLEGIAGYLGNNAVVYYERGLPTIPDLAAQTNFTTTAHGGKAGLIVQSFNNAELSGPAATTKTISHINSAGFTWQTMTEDMDTILALFSSGAKHEVSRRWIGYYTAKTSGTYEIGVQSSGEGAGSRVYLDDKLIIDDWRLCRAFQPTLTVQLSAGPHKVVVEDNQTSMFGGRIRLAIADQATLVSAAAKTLAAKADVVVVAAGFDQDSESEGSDRTFGLPFGQEELIKEISAANKNTIVAVTSGGNVDSLAWLDKVPAYLEQWYGGEGSGRALAEVLFGDVNPSGHLPATFERKAEDNPTFANYYPEGDSKKVTYKEGIFVGYRGYEKNGVKPLFPFGYGLSYTTFKYGNLTVNQDGGSGGNYTVAFDVTNTGDRAGATVAQVYVADDHTSIAHAAKQLKGFSKVNLKPGETQHLSVTLDARAFAYYDVSAKRWRVSPGNFGILVGESSVDLPLSGSVSVSAAENATLQ</sequence>
<dbReference type="InterPro" id="IPR002772">
    <property type="entry name" value="Glyco_hydro_3_C"/>
</dbReference>
<dbReference type="SUPFAM" id="SSF51445">
    <property type="entry name" value="(Trans)glycosidases"/>
    <property type="match status" value="1"/>
</dbReference>